<comment type="caution">
    <text evidence="1">The sequence shown here is derived from an EMBL/GenBank/DDBJ whole genome shotgun (WGS) entry which is preliminary data.</text>
</comment>
<gene>
    <name evidence="1" type="ORF">PXEA_LOCUS7914</name>
</gene>
<evidence type="ECO:0000313" key="1">
    <source>
        <dbReference type="EMBL" id="VEL14474.1"/>
    </source>
</evidence>
<protein>
    <submittedName>
        <fullName evidence="1">Uncharacterized protein</fullName>
    </submittedName>
</protein>
<dbReference type="Proteomes" id="UP000784294">
    <property type="component" value="Unassembled WGS sequence"/>
</dbReference>
<evidence type="ECO:0000313" key="2">
    <source>
        <dbReference type="Proteomes" id="UP000784294"/>
    </source>
</evidence>
<proteinExistence type="predicted"/>
<sequence length="77" mass="8858">MTRFGASKRLHVACFLVVRPRRPKRYSLPEMNLSSPTLLDLDPQTYRRRIDLPSGLLSYKTPLERIGFEAGHTCVPM</sequence>
<organism evidence="1 2">
    <name type="scientific">Protopolystoma xenopodis</name>
    <dbReference type="NCBI Taxonomy" id="117903"/>
    <lineage>
        <taxon>Eukaryota</taxon>
        <taxon>Metazoa</taxon>
        <taxon>Spiralia</taxon>
        <taxon>Lophotrochozoa</taxon>
        <taxon>Platyhelminthes</taxon>
        <taxon>Monogenea</taxon>
        <taxon>Polyopisthocotylea</taxon>
        <taxon>Polystomatidea</taxon>
        <taxon>Polystomatidae</taxon>
        <taxon>Protopolystoma</taxon>
    </lineage>
</organism>
<dbReference type="EMBL" id="CAAALY010021270">
    <property type="protein sequence ID" value="VEL14474.1"/>
    <property type="molecule type" value="Genomic_DNA"/>
</dbReference>
<reference evidence="1" key="1">
    <citation type="submission" date="2018-11" db="EMBL/GenBank/DDBJ databases">
        <authorList>
            <consortium name="Pathogen Informatics"/>
        </authorList>
    </citation>
    <scope>NUCLEOTIDE SEQUENCE</scope>
</reference>
<accession>A0A3S4ZLC8</accession>
<name>A0A3S4ZLC8_9PLAT</name>
<dbReference type="AlphaFoldDB" id="A0A3S4ZLC8"/>
<keyword evidence="2" id="KW-1185">Reference proteome</keyword>